<dbReference type="RefSeq" id="WP_198917642.1">
    <property type="nucleotide sequence ID" value="NZ_JAEKPD010000027.1"/>
</dbReference>
<evidence type="ECO:0000256" key="3">
    <source>
        <dbReference type="ARBA" id="ARBA00023186"/>
    </source>
</evidence>
<comment type="caution">
    <text evidence="4">The sequence shown here is derived from an EMBL/GenBank/DDBJ whole genome shotgun (WGS) entry which is preliminary data.</text>
</comment>
<keyword evidence="3" id="KW-0143">Chaperone</keyword>
<dbReference type="InterPro" id="IPR011419">
    <property type="entry name" value="ATP12_ATP_synth-F1-assembly"/>
</dbReference>
<dbReference type="Gene3D" id="1.10.3580.10">
    <property type="entry name" value="ATP12 ATPase"/>
    <property type="match status" value="1"/>
</dbReference>
<organism evidence="4 5">
    <name type="scientific">Palleronia pontilimi</name>
    <dbReference type="NCBI Taxonomy" id="1964209"/>
    <lineage>
        <taxon>Bacteria</taxon>
        <taxon>Pseudomonadati</taxon>
        <taxon>Pseudomonadota</taxon>
        <taxon>Alphaproteobacteria</taxon>
        <taxon>Rhodobacterales</taxon>
        <taxon>Roseobacteraceae</taxon>
        <taxon>Palleronia</taxon>
    </lineage>
</organism>
<accession>A0A934IC72</accession>
<dbReference type="Gene3D" id="3.30.2180.10">
    <property type="entry name" value="ATP12-like"/>
    <property type="match status" value="1"/>
</dbReference>
<dbReference type="GO" id="GO:0043461">
    <property type="term" value="P:proton-transporting ATP synthase complex assembly"/>
    <property type="evidence" value="ECO:0007669"/>
    <property type="project" value="InterPro"/>
</dbReference>
<dbReference type="AlphaFoldDB" id="A0A934IC72"/>
<protein>
    <submittedName>
        <fullName evidence="4">ATPase</fullName>
    </submittedName>
</protein>
<reference evidence="4" key="1">
    <citation type="submission" date="2020-12" db="EMBL/GenBank/DDBJ databases">
        <title>Bacterial taxonomy.</title>
        <authorList>
            <person name="Pan X."/>
        </authorList>
    </citation>
    <scope>NUCLEOTIDE SEQUENCE</scope>
    <source>
        <strain evidence="4">KCTC 52957</strain>
    </source>
</reference>
<proteinExistence type="inferred from homology"/>
<name>A0A934IC72_9RHOB</name>
<evidence type="ECO:0000256" key="2">
    <source>
        <dbReference type="ARBA" id="ARBA00022946"/>
    </source>
</evidence>
<keyword evidence="5" id="KW-1185">Reference proteome</keyword>
<evidence type="ECO:0000313" key="5">
    <source>
        <dbReference type="Proteomes" id="UP000642488"/>
    </source>
</evidence>
<dbReference type="Pfam" id="PF07542">
    <property type="entry name" value="ATP12"/>
    <property type="match status" value="1"/>
</dbReference>
<sequence length="238" mass="25891">MSEWKMRRFWKVAGVRQDAAGFGITLDDKPLRTPAKSALVVPTRALADAIATEWNAQGDHVEPGAMPVTRSANSAIDKVAPQTDAVIAMLAEYGGTDLLSYRADRPQALIDAQARAWDPMLDWAEAEYGARLVTTSGVMPVAQDPDALGKLERPMHGMSPFELAGLHDLIALSGSLVLGLAVVEGGYAPDTIWSKSRVDEEWQAQEWGEDEEAGEMAERKRQDFLFAHTFVGLARSIG</sequence>
<keyword evidence="2" id="KW-0809">Transit peptide</keyword>
<gene>
    <name evidence="4" type="ORF">ILP92_17165</name>
</gene>
<dbReference type="PANTHER" id="PTHR21013">
    <property type="entry name" value="ATP SYNTHASE MITOCHONDRIAL F1 COMPLEX ASSEMBLY FACTOR 2/ATP12 PROTEIN, MITOCHONDRIAL PRECURSOR"/>
    <property type="match status" value="1"/>
</dbReference>
<dbReference type="SUPFAM" id="SSF160909">
    <property type="entry name" value="ATP12-like"/>
    <property type="match status" value="1"/>
</dbReference>
<dbReference type="InterPro" id="IPR023335">
    <property type="entry name" value="ATP12_ortho_dom_sf"/>
</dbReference>
<evidence type="ECO:0000256" key="1">
    <source>
        <dbReference type="ARBA" id="ARBA00008231"/>
    </source>
</evidence>
<dbReference type="EMBL" id="JAEKPD010000027">
    <property type="protein sequence ID" value="MBJ3764468.1"/>
    <property type="molecule type" value="Genomic_DNA"/>
</dbReference>
<dbReference type="Proteomes" id="UP000642488">
    <property type="component" value="Unassembled WGS sequence"/>
</dbReference>
<dbReference type="PANTHER" id="PTHR21013:SF10">
    <property type="entry name" value="ATP SYNTHASE MITOCHONDRIAL F1 COMPLEX ASSEMBLY FACTOR 2"/>
    <property type="match status" value="1"/>
</dbReference>
<evidence type="ECO:0000313" key="4">
    <source>
        <dbReference type="EMBL" id="MBJ3764468.1"/>
    </source>
</evidence>
<comment type="similarity">
    <text evidence="1">Belongs to the ATP12 family.</text>
</comment>
<dbReference type="InterPro" id="IPR042272">
    <property type="entry name" value="ATP12_ATP_synth-F1-assembly_N"/>
</dbReference>